<dbReference type="InterPro" id="IPR052174">
    <property type="entry name" value="Flavoredoxin"/>
</dbReference>
<dbReference type="PANTHER" id="PTHR43567:SF1">
    <property type="entry name" value="FLAVOREDOXIN"/>
    <property type="match status" value="1"/>
</dbReference>
<dbReference type="EMBL" id="BSRI01000002">
    <property type="protein sequence ID" value="GLV60824.1"/>
    <property type="molecule type" value="Genomic_DNA"/>
</dbReference>
<evidence type="ECO:0000259" key="4">
    <source>
        <dbReference type="Pfam" id="PF01613"/>
    </source>
</evidence>
<proteinExistence type="inferred from homology"/>
<protein>
    <submittedName>
        <fullName evidence="5">Flavin reductase</fullName>
    </submittedName>
</protein>
<dbReference type="RefSeq" id="WP_338258005.1">
    <property type="nucleotide sequence ID" value="NZ_BSRI01000002.1"/>
</dbReference>
<dbReference type="Proteomes" id="UP001344906">
    <property type="component" value="Unassembled WGS sequence"/>
</dbReference>
<dbReference type="PANTHER" id="PTHR43567">
    <property type="entry name" value="FLAVOREDOXIN-RELATED-RELATED"/>
    <property type="match status" value="1"/>
</dbReference>
<evidence type="ECO:0000256" key="3">
    <source>
        <dbReference type="ARBA" id="ARBA00038054"/>
    </source>
</evidence>
<comment type="caution">
    <text evidence="5">The sequence shown here is derived from an EMBL/GenBank/DDBJ whole genome shotgun (WGS) entry which is preliminary data.</text>
</comment>
<evidence type="ECO:0000313" key="6">
    <source>
        <dbReference type="Proteomes" id="UP001344906"/>
    </source>
</evidence>
<keyword evidence="6" id="KW-1185">Reference proteome</keyword>
<dbReference type="InterPro" id="IPR012349">
    <property type="entry name" value="Split_barrel_FMN-bd"/>
</dbReference>
<name>A0ABQ6G2S3_9CHLR</name>
<gene>
    <name evidence="5" type="ORF">KDH_76430</name>
</gene>
<sequence>MHRVIEPSILYFGTPVVLISTRNVDGSLNLAPMSSAWWLNQSCMLGMSGRSMTVENLLRERQGVLNLPSADLVAAVDRLALTTGRDPVPESKQSIGYRYEADKFGVAGLTPRPADLVNAPLVAECPVQLEALVERAHGFDERNGSIQAIEMRIVRVHIDERLLIPGTDHYIDPEKWNPLIMSFCEFFGLGGKLHPSRLEPAFYGASAARAVVSHK</sequence>
<feature type="domain" description="Flavin reductase like" evidence="4">
    <location>
        <begin position="12"/>
        <end position="161"/>
    </location>
</feature>
<evidence type="ECO:0000256" key="2">
    <source>
        <dbReference type="ARBA" id="ARBA00022630"/>
    </source>
</evidence>
<keyword evidence="2" id="KW-0285">Flavoprotein</keyword>
<evidence type="ECO:0000313" key="5">
    <source>
        <dbReference type="EMBL" id="GLV60824.1"/>
    </source>
</evidence>
<dbReference type="SUPFAM" id="SSF50475">
    <property type="entry name" value="FMN-binding split barrel"/>
    <property type="match status" value="1"/>
</dbReference>
<evidence type="ECO:0000256" key="1">
    <source>
        <dbReference type="ARBA" id="ARBA00001917"/>
    </source>
</evidence>
<comment type="similarity">
    <text evidence="3">Belongs to the flavoredoxin family.</text>
</comment>
<organism evidence="5 6">
    <name type="scientific">Dictyobacter halimunensis</name>
    <dbReference type="NCBI Taxonomy" id="3026934"/>
    <lineage>
        <taxon>Bacteria</taxon>
        <taxon>Bacillati</taxon>
        <taxon>Chloroflexota</taxon>
        <taxon>Ktedonobacteria</taxon>
        <taxon>Ktedonobacterales</taxon>
        <taxon>Dictyobacteraceae</taxon>
        <taxon>Dictyobacter</taxon>
    </lineage>
</organism>
<dbReference type="Gene3D" id="2.30.110.10">
    <property type="entry name" value="Electron Transport, Fmn-binding Protein, Chain A"/>
    <property type="match status" value="1"/>
</dbReference>
<comment type="cofactor">
    <cofactor evidence="1">
        <name>FMN</name>
        <dbReference type="ChEBI" id="CHEBI:58210"/>
    </cofactor>
</comment>
<reference evidence="5 6" key="1">
    <citation type="submission" date="2023-02" db="EMBL/GenBank/DDBJ databases">
        <title>Dictyobacter halimunensis sp. nov., a new member of the class Ktedonobacteria from forest soil in a geothermal area.</title>
        <authorList>
            <person name="Rachmania M.K."/>
            <person name="Ningsih F."/>
            <person name="Sakai Y."/>
            <person name="Yabe S."/>
            <person name="Yokota A."/>
            <person name="Sjamsuridzal W."/>
        </authorList>
    </citation>
    <scope>NUCLEOTIDE SEQUENCE [LARGE SCALE GENOMIC DNA]</scope>
    <source>
        <strain evidence="5 6">S3.2.2.5</strain>
    </source>
</reference>
<dbReference type="InterPro" id="IPR002563">
    <property type="entry name" value="Flavin_Rdtase-like_dom"/>
</dbReference>
<dbReference type="Pfam" id="PF01613">
    <property type="entry name" value="Flavin_Reduct"/>
    <property type="match status" value="1"/>
</dbReference>
<accession>A0ABQ6G2S3</accession>